<reference evidence="1" key="1">
    <citation type="submission" date="2018-01" db="EMBL/GenBank/DDBJ databases">
        <title>An insight into the sialome of Amazonian anophelines.</title>
        <authorList>
            <person name="Ribeiro J.M."/>
            <person name="Scarpassa V."/>
            <person name="Calvo E."/>
        </authorList>
    </citation>
    <scope>NUCLEOTIDE SEQUENCE</scope>
</reference>
<proteinExistence type="predicted"/>
<organism evidence="1">
    <name type="scientific">Anopheles darlingi</name>
    <name type="common">Mosquito</name>
    <dbReference type="NCBI Taxonomy" id="43151"/>
    <lineage>
        <taxon>Eukaryota</taxon>
        <taxon>Metazoa</taxon>
        <taxon>Ecdysozoa</taxon>
        <taxon>Arthropoda</taxon>
        <taxon>Hexapoda</taxon>
        <taxon>Insecta</taxon>
        <taxon>Pterygota</taxon>
        <taxon>Neoptera</taxon>
        <taxon>Endopterygota</taxon>
        <taxon>Diptera</taxon>
        <taxon>Nematocera</taxon>
        <taxon>Culicoidea</taxon>
        <taxon>Culicidae</taxon>
        <taxon>Anophelinae</taxon>
        <taxon>Anopheles</taxon>
    </lineage>
</organism>
<dbReference type="EMBL" id="GGFL01014055">
    <property type="protein sequence ID" value="MBW78233.1"/>
    <property type="molecule type" value="Transcribed_RNA"/>
</dbReference>
<evidence type="ECO:0000313" key="1">
    <source>
        <dbReference type="EMBL" id="MBW78233.1"/>
    </source>
</evidence>
<sequence>MVLQRLCINPRWVRWILPLLHPHRCTIASRRTSTLGKKRSVDTSATIHSIFGSTTSTGTSRTDRTIGLTTFGPSWRNVWLSIRKRRATSRTFG</sequence>
<name>A0A2M4DL03_ANODA</name>
<accession>A0A2M4DL03</accession>
<protein>
    <submittedName>
        <fullName evidence="1">Putative secreted protein</fullName>
    </submittedName>
</protein>
<dbReference type="AlphaFoldDB" id="A0A2M4DL03"/>